<reference evidence="2" key="2">
    <citation type="submission" date="2019-07" db="EMBL/GenBank/DDBJ databases">
        <authorList>
            <person name="Seetharam A."/>
            <person name="Woodhouse M."/>
            <person name="Cannon E."/>
        </authorList>
    </citation>
    <scope>NUCLEOTIDE SEQUENCE [LARGE SCALE GENOMIC DNA]</scope>
    <source>
        <strain evidence="2">cv. B73</strain>
    </source>
</reference>
<feature type="region of interest" description="Disordered" evidence="1">
    <location>
        <begin position="118"/>
        <end position="189"/>
    </location>
</feature>
<sequence>MPGGLPGYYYLAKAHSELMPNASLCPAPAARNRAWRGRVRAPDHGGRGREGRGRTRIVRELTSAPLRLCPLVLNIARPTRPPSHLSLPREGRLPFPDPPTASSALPSFVSRMPVKWEPPSSQMLEYSPNNEDMWEPDLKGGSGRGERRARAGAGAGERGIEEEDAGSPSSEMSVDDPSGGGRWELDLPDDPLLLGQEICAATGTLFFSATFTTSTRGR</sequence>
<reference evidence="2" key="3">
    <citation type="submission" date="2021-05" db="UniProtKB">
        <authorList>
            <consortium name="EnsemblPlants"/>
        </authorList>
    </citation>
    <scope>IDENTIFICATION</scope>
    <source>
        <strain evidence="2">cv. B73</strain>
    </source>
</reference>
<dbReference type="EnsemblPlants" id="Zm00001eb258410_T001">
    <property type="protein sequence ID" value="Zm00001eb258410_P001"/>
    <property type="gene ID" value="Zm00001eb258410"/>
</dbReference>
<feature type="region of interest" description="Disordered" evidence="1">
    <location>
        <begin position="80"/>
        <end position="106"/>
    </location>
</feature>
<accession>A0A804PR36</accession>
<feature type="compositionally biased region" description="Polar residues" evidence="1">
    <location>
        <begin position="119"/>
        <end position="130"/>
    </location>
</feature>
<dbReference type="AlphaFoldDB" id="A0A804PR36"/>
<proteinExistence type="predicted"/>
<protein>
    <submittedName>
        <fullName evidence="2">Uncharacterized protein</fullName>
    </submittedName>
</protein>
<dbReference type="InParanoid" id="A0A804PR36"/>
<keyword evidence="3" id="KW-1185">Reference proteome</keyword>
<dbReference type="Gramene" id="Zm00001eb258410_T001">
    <property type="protein sequence ID" value="Zm00001eb258410_P001"/>
    <property type="gene ID" value="Zm00001eb258410"/>
</dbReference>
<organism evidence="2 3">
    <name type="scientific">Zea mays</name>
    <name type="common">Maize</name>
    <dbReference type="NCBI Taxonomy" id="4577"/>
    <lineage>
        <taxon>Eukaryota</taxon>
        <taxon>Viridiplantae</taxon>
        <taxon>Streptophyta</taxon>
        <taxon>Embryophyta</taxon>
        <taxon>Tracheophyta</taxon>
        <taxon>Spermatophyta</taxon>
        <taxon>Magnoliopsida</taxon>
        <taxon>Liliopsida</taxon>
        <taxon>Poales</taxon>
        <taxon>Poaceae</taxon>
        <taxon>PACMAD clade</taxon>
        <taxon>Panicoideae</taxon>
        <taxon>Andropogonodae</taxon>
        <taxon>Andropogoneae</taxon>
        <taxon>Tripsacinae</taxon>
        <taxon>Zea</taxon>
    </lineage>
</organism>
<dbReference type="Proteomes" id="UP000007305">
    <property type="component" value="Chromosome 5"/>
</dbReference>
<reference evidence="3" key="1">
    <citation type="journal article" date="2009" name="Science">
        <title>The B73 maize genome: complexity, diversity, and dynamics.</title>
        <authorList>
            <person name="Schnable P.S."/>
            <person name="Ware D."/>
            <person name="Fulton R.S."/>
            <person name="Stein J.C."/>
            <person name="Wei F."/>
            <person name="Pasternak S."/>
            <person name="Liang C."/>
            <person name="Zhang J."/>
            <person name="Fulton L."/>
            <person name="Graves T.A."/>
            <person name="Minx P."/>
            <person name="Reily A.D."/>
            <person name="Courtney L."/>
            <person name="Kruchowski S.S."/>
            <person name="Tomlinson C."/>
            <person name="Strong C."/>
            <person name="Delehaunty K."/>
            <person name="Fronick C."/>
            <person name="Courtney B."/>
            <person name="Rock S.M."/>
            <person name="Belter E."/>
            <person name="Du F."/>
            <person name="Kim K."/>
            <person name="Abbott R.M."/>
            <person name="Cotton M."/>
            <person name="Levy A."/>
            <person name="Marchetto P."/>
            <person name="Ochoa K."/>
            <person name="Jackson S.M."/>
            <person name="Gillam B."/>
            <person name="Chen W."/>
            <person name="Yan L."/>
            <person name="Higginbotham J."/>
            <person name="Cardenas M."/>
            <person name="Waligorski J."/>
            <person name="Applebaum E."/>
            <person name="Phelps L."/>
            <person name="Falcone J."/>
            <person name="Kanchi K."/>
            <person name="Thane T."/>
            <person name="Scimone A."/>
            <person name="Thane N."/>
            <person name="Henke J."/>
            <person name="Wang T."/>
            <person name="Ruppert J."/>
            <person name="Shah N."/>
            <person name="Rotter K."/>
            <person name="Hodges J."/>
            <person name="Ingenthron E."/>
            <person name="Cordes M."/>
            <person name="Kohlberg S."/>
            <person name="Sgro J."/>
            <person name="Delgado B."/>
            <person name="Mead K."/>
            <person name="Chinwalla A."/>
            <person name="Leonard S."/>
            <person name="Crouse K."/>
            <person name="Collura K."/>
            <person name="Kudrna D."/>
            <person name="Currie J."/>
            <person name="He R."/>
            <person name="Angelova A."/>
            <person name="Rajasekar S."/>
            <person name="Mueller T."/>
            <person name="Lomeli R."/>
            <person name="Scara G."/>
            <person name="Ko A."/>
            <person name="Delaney K."/>
            <person name="Wissotski M."/>
            <person name="Lopez G."/>
            <person name="Campos D."/>
            <person name="Braidotti M."/>
            <person name="Ashley E."/>
            <person name="Golser W."/>
            <person name="Kim H."/>
            <person name="Lee S."/>
            <person name="Lin J."/>
            <person name="Dujmic Z."/>
            <person name="Kim W."/>
            <person name="Talag J."/>
            <person name="Zuccolo A."/>
            <person name="Fan C."/>
            <person name="Sebastian A."/>
            <person name="Kramer M."/>
            <person name="Spiegel L."/>
            <person name="Nascimento L."/>
            <person name="Zutavern T."/>
            <person name="Miller B."/>
            <person name="Ambroise C."/>
            <person name="Muller S."/>
            <person name="Spooner W."/>
            <person name="Narechania A."/>
            <person name="Ren L."/>
            <person name="Wei S."/>
            <person name="Kumari S."/>
            <person name="Faga B."/>
            <person name="Levy M.J."/>
            <person name="McMahan L."/>
            <person name="Van Buren P."/>
            <person name="Vaughn M.W."/>
            <person name="Ying K."/>
            <person name="Yeh C.-T."/>
            <person name="Emrich S.J."/>
            <person name="Jia Y."/>
            <person name="Kalyanaraman A."/>
            <person name="Hsia A.-P."/>
            <person name="Barbazuk W.B."/>
            <person name="Baucom R.S."/>
            <person name="Brutnell T.P."/>
            <person name="Carpita N.C."/>
            <person name="Chaparro C."/>
            <person name="Chia J.-M."/>
            <person name="Deragon J.-M."/>
            <person name="Estill J.C."/>
            <person name="Fu Y."/>
            <person name="Jeddeloh J.A."/>
            <person name="Han Y."/>
            <person name="Lee H."/>
            <person name="Li P."/>
            <person name="Lisch D.R."/>
            <person name="Liu S."/>
            <person name="Liu Z."/>
            <person name="Nagel D.H."/>
            <person name="McCann M.C."/>
            <person name="SanMiguel P."/>
            <person name="Myers A.M."/>
            <person name="Nettleton D."/>
            <person name="Nguyen J."/>
            <person name="Penning B.W."/>
            <person name="Ponnala L."/>
            <person name="Schneider K.L."/>
            <person name="Schwartz D.C."/>
            <person name="Sharma A."/>
            <person name="Soderlund C."/>
            <person name="Springer N.M."/>
            <person name="Sun Q."/>
            <person name="Wang H."/>
            <person name="Waterman M."/>
            <person name="Westerman R."/>
            <person name="Wolfgruber T.K."/>
            <person name="Yang L."/>
            <person name="Yu Y."/>
            <person name="Zhang L."/>
            <person name="Zhou S."/>
            <person name="Zhu Q."/>
            <person name="Bennetzen J.L."/>
            <person name="Dawe R.K."/>
            <person name="Jiang J."/>
            <person name="Jiang N."/>
            <person name="Presting G.G."/>
            <person name="Wessler S.R."/>
            <person name="Aluru S."/>
            <person name="Martienssen R.A."/>
            <person name="Clifton S.W."/>
            <person name="McCombie W.R."/>
            <person name="Wing R.A."/>
            <person name="Wilson R.K."/>
        </authorList>
    </citation>
    <scope>NUCLEOTIDE SEQUENCE [LARGE SCALE GENOMIC DNA]</scope>
    <source>
        <strain evidence="3">cv. B73</strain>
    </source>
</reference>
<name>A0A804PR36_MAIZE</name>
<evidence type="ECO:0000313" key="2">
    <source>
        <dbReference type="EnsemblPlants" id="Zm00001eb258410_P001"/>
    </source>
</evidence>
<evidence type="ECO:0000256" key="1">
    <source>
        <dbReference type="SAM" id="MobiDB-lite"/>
    </source>
</evidence>
<evidence type="ECO:0000313" key="3">
    <source>
        <dbReference type="Proteomes" id="UP000007305"/>
    </source>
</evidence>